<dbReference type="PANTHER" id="PTHR24107">
    <property type="entry name" value="YNEIN REGULATORY COMPLEX SUBUNIT 5"/>
    <property type="match status" value="1"/>
</dbReference>
<dbReference type="PANTHER" id="PTHR24107:SF2">
    <property type="entry name" value="NLR FAMILY CARD DOMAIN CONTAINING 3"/>
    <property type="match status" value="1"/>
</dbReference>
<feature type="compositionally biased region" description="Polar residues" evidence="4">
    <location>
        <begin position="121"/>
        <end position="139"/>
    </location>
</feature>
<keyword evidence="3" id="KW-0206">Cytoskeleton</keyword>
<evidence type="ECO:0000256" key="2">
    <source>
        <dbReference type="ARBA" id="ARBA00022490"/>
    </source>
</evidence>
<dbReference type="AlphaFoldDB" id="A0AAD7CCD6"/>
<keyword evidence="6" id="KW-1185">Reference proteome</keyword>
<feature type="compositionally biased region" description="Low complexity" evidence="4">
    <location>
        <begin position="1045"/>
        <end position="1058"/>
    </location>
</feature>
<feature type="compositionally biased region" description="Basic and acidic residues" evidence="4">
    <location>
        <begin position="918"/>
        <end position="928"/>
    </location>
</feature>
<feature type="region of interest" description="Disordered" evidence="4">
    <location>
        <begin position="475"/>
        <end position="529"/>
    </location>
</feature>
<name>A0AAD7CCD6_9AGAR</name>
<dbReference type="Gene3D" id="3.80.10.10">
    <property type="entry name" value="Ribonuclease Inhibitor"/>
    <property type="match status" value="4"/>
</dbReference>
<feature type="region of interest" description="Disordered" evidence="4">
    <location>
        <begin position="1001"/>
        <end position="1094"/>
    </location>
</feature>
<evidence type="ECO:0000313" key="6">
    <source>
        <dbReference type="Proteomes" id="UP001221142"/>
    </source>
</evidence>
<evidence type="ECO:0000256" key="4">
    <source>
        <dbReference type="SAM" id="MobiDB-lite"/>
    </source>
</evidence>
<gene>
    <name evidence="5" type="ORF">FB45DRAFT_300179</name>
</gene>
<reference evidence="5" key="1">
    <citation type="submission" date="2023-03" db="EMBL/GenBank/DDBJ databases">
        <title>Massive genome expansion in bonnet fungi (Mycena s.s.) driven by repeated elements and novel gene families across ecological guilds.</title>
        <authorList>
            <consortium name="Lawrence Berkeley National Laboratory"/>
            <person name="Harder C.B."/>
            <person name="Miyauchi S."/>
            <person name="Viragh M."/>
            <person name="Kuo A."/>
            <person name="Thoen E."/>
            <person name="Andreopoulos B."/>
            <person name="Lu D."/>
            <person name="Skrede I."/>
            <person name="Drula E."/>
            <person name="Henrissat B."/>
            <person name="Morin E."/>
            <person name="Kohler A."/>
            <person name="Barry K."/>
            <person name="LaButti K."/>
            <person name="Morin E."/>
            <person name="Salamov A."/>
            <person name="Lipzen A."/>
            <person name="Mereny Z."/>
            <person name="Hegedus B."/>
            <person name="Baldrian P."/>
            <person name="Stursova M."/>
            <person name="Weitz H."/>
            <person name="Taylor A."/>
            <person name="Grigoriev I.V."/>
            <person name="Nagy L.G."/>
            <person name="Martin F."/>
            <person name="Kauserud H."/>
        </authorList>
    </citation>
    <scope>NUCLEOTIDE SEQUENCE</scope>
    <source>
        <strain evidence="5">9284</strain>
    </source>
</reference>
<dbReference type="InterPro" id="IPR032675">
    <property type="entry name" value="LRR_dom_sf"/>
</dbReference>
<feature type="region of interest" description="Disordered" evidence="4">
    <location>
        <begin position="909"/>
        <end position="935"/>
    </location>
</feature>
<dbReference type="SUPFAM" id="SSF52047">
    <property type="entry name" value="RNI-like"/>
    <property type="match status" value="1"/>
</dbReference>
<feature type="region of interest" description="Disordered" evidence="4">
    <location>
        <begin position="957"/>
        <end position="986"/>
    </location>
</feature>
<feature type="compositionally biased region" description="Low complexity" evidence="4">
    <location>
        <begin position="1065"/>
        <end position="1081"/>
    </location>
</feature>
<dbReference type="EMBL" id="JARKIF010000003">
    <property type="protein sequence ID" value="KAJ7644842.1"/>
    <property type="molecule type" value="Genomic_DNA"/>
</dbReference>
<feature type="compositionally biased region" description="Basic and acidic residues" evidence="4">
    <location>
        <begin position="1010"/>
        <end position="1025"/>
    </location>
</feature>
<sequence length="1094" mass="116926">MSLHSPSLGPSSPSPSSSAVIIPIPGRSILKKPPPPQTGLFSRLSTLTGRFLPAESPAGPVGKDKEKEEERVLKRAHFILPEIAVVYPISALAPPSTPALRDEKRAIEDRERERRRRVVRSNSMNGSLGDSASVRTSSTGPGGDDGEWWAMDKVESFYRECCEGCQETPDKGLMKAFKNTPPTDPRSVDFSGVQLTFTSASILADVLSIEWGLRKATFKECDLDELTLKPILHALLIPNSLSFLSIASNRRLRGAWKLLGAYLVKAHSLTFLDLSSNALDKKAVEYVVGALGEYVPTPSAAEKTSDAASSFLSEDAAIRNASNGNDVRYGLGYNLDPRDTPKRERGVGLVSLKLDDCSLRAAALESLSRAVRTSSLRNISLRHNRIGPTGAVALALMIRDYPDVINAPVPGSGSSTPQTPSSPVIGAQQLPAIPPPSLLGPTSISGRHQPPPTPPRHPSQTITAAQTTYTPYVPRRRQQSAPVVLSPPPGQPVVASSVQGGVTARHVPVLDKEKEQREKEQRGRERAGPSTALLDKVRALDALPRVGALRTLDLKGNDLKNGITYIAQVLKRNRTLKVLNLADNKLDVACLVSLAEALKYNSCLETLDLSRNPCSGPGLEGIQSLRTAFTLNSALKRLFLSATGLQSPGAIALAEFLPESASLLHLDLTENTLGLAGVLALSKGIEANFVMRCLDLNIPPGDEACARMCRDILNACVRNTERAERAANGGEGAVTPVELMTPSTPVGNGLNGLNGIMGSGGGSGRGLAKGLWGMIEESELAKSIRLDEEKKIEGDVAVRARACMARVEALLVPLPPNNNMIPPSPASVLKDAKDLIRELGDVILATEDPTRMEELLTVNDELTAMVARVPPPGRPTLTLAGLGLKWAPGAYMASPTQEPTLANGHNAALEDGIPTTPRVDKGKARAIPEPEEPEKVLSPTLMLGEDAIEDQLHFSSPVEGEEGEEGDDETVVPDSPTNRSRSWVEEEGEVFRKGTVLLGPEEMDGEYAGEELRKELLEAMVERPPPRPVNETSGVDVPEQPQETPASPSSAASPVAVDKPPPRPYISRRGSSSSIMSVLSPTLPSFPKTVPEGP</sequence>
<feature type="region of interest" description="Disordered" evidence="4">
    <location>
        <begin position="408"/>
        <end position="462"/>
    </location>
</feature>
<feature type="compositionally biased region" description="Basic and acidic residues" evidence="4">
    <location>
        <begin position="100"/>
        <end position="112"/>
    </location>
</feature>
<feature type="region of interest" description="Disordered" evidence="4">
    <location>
        <begin position="1"/>
        <end position="42"/>
    </location>
</feature>
<organism evidence="5 6">
    <name type="scientific">Roridomyces roridus</name>
    <dbReference type="NCBI Taxonomy" id="1738132"/>
    <lineage>
        <taxon>Eukaryota</taxon>
        <taxon>Fungi</taxon>
        <taxon>Dikarya</taxon>
        <taxon>Basidiomycota</taxon>
        <taxon>Agaricomycotina</taxon>
        <taxon>Agaricomycetes</taxon>
        <taxon>Agaricomycetidae</taxon>
        <taxon>Agaricales</taxon>
        <taxon>Marasmiineae</taxon>
        <taxon>Mycenaceae</taxon>
        <taxon>Roridomyces</taxon>
    </lineage>
</organism>
<feature type="compositionally biased region" description="Basic and acidic residues" evidence="4">
    <location>
        <begin position="508"/>
        <end position="527"/>
    </location>
</feature>
<dbReference type="Pfam" id="PF13516">
    <property type="entry name" value="LRR_6"/>
    <property type="match status" value="4"/>
</dbReference>
<comment type="caution">
    <text evidence="5">The sequence shown here is derived from an EMBL/GenBank/DDBJ whole genome shotgun (WGS) entry which is preliminary data.</text>
</comment>
<evidence type="ECO:0000256" key="3">
    <source>
        <dbReference type="ARBA" id="ARBA00023212"/>
    </source>
</evidence>
<dbReference type="InterPro" id="IPR001611">
    <property type="entry name" value="Leu-rich_rpt"/>
</dbReference>
<evidence type="ECO:0008006" key="7">
    <source>
        <dbReference type="Google" id="ProtNLM"/>
    </source>
</evidence>
<evidence type="ECO:0000313" key="5">
    <source>
        <dbReference type="EMBL" id="KAJ7644842.1"/>
    </source>
</evidence>
<accession>A0AAD7CCD6</accession>
<protein>
    <recommendedName>
        <fullName evidence="7">RNI-like protein</fullName>
    </recommendedName>
</protein>
<dbReference type="GO" id="GO:0005856">
    <property type="term" value="C:cytoskeleton"/>
    <property type="evidence" value="ECO:0007669"/>
    <property type="project" value="UniProtKB-SubCell"/>
</dbReference>
<evidence type="ECO:0000256" key="1">
    <source>
        <dbReference type="ARBA" id="ARBA00004245"/>
    </source>
</evidence>
<dbReference type="Proteomes" id="UP001221142">
    <property type="component" value="Unassembled WGS sequence"/>
</dbReference>
<proteinExistence type="predicted"/>
<feature type="compositionally biased region" description="Acidic residues" evidence="4">
    <location>
        <begin position="959"/>
        <end position="971"/>
    </location>
</feature>
<feature type="compositionally biased region" description="Low complexity" evidence="4">
    <location>
        <begin position="1"/>
        <end position="18"/>
    </location>
</feature>
<keyword evidence="2" id="KW-0963">Cytoplasm</keyword>
<feature type="compositionally biased region" description="Low complexity" evidence="4">
    <location>
        <begin position="408"/>
        <end position="424"/>
    </location>
</feature>
<feature type="region of interest" description="Disordered" evidence="4">
    <location>
        <begin position="94"/>
        <end position="146"/>
    </location>
</feature>
<dbReference type="InterPro" id="IPR052410">
    <property type="entry name" value="DRC5"/>
</dbReference>
<dbReference type="SMART" id="SM00368">
    <property type="entry name" value="LRR_RI"/>
    <property type="match status" value="7"/>
</dbReference>
<comment type="subcellular location">
    <subcellularLocation>
        <location evidence="1">Cytoplasm</location>
        <location evidence="1">Cytoskeleton</location>
    </subcellularLocation>
</comment>